<reference evidence="2" key="1">
    <citation type="journal article" date="2019" name="Int. J. Syst. Evol. Microbiol.">
        <title>The Global Catalogue of Microorganisms (GCM) 10K type strain sequencing project: providing services to taxonomists for standard genome sequencing and annotation.</title>
        <authorList>
            <consortium name="The Broad Institute Genomics Platform"/>
            <consortium name="The Broad Institute Genome Sequencing Center for Infectious Disease"/>
            <person name="Wu L."/>
            <person name="Ma J."/>
        </authorList>
    </citation>
    <scope>NUCLEOTIDE SEQUENCE [LARGE SCALE GENOMIC DNA]</scope>
    <source>
        <strain evidence="2">CGMCC 4.7466</strain>
    </source>
</reference>
<proteinExistence type="predicted"/>
<sequence>MESQDGLQLGCRRRAGIPDQRGTGLFSGRLIYINISNMVNTNGVLQGQIREDNTTDFAFSPDVNAYIPESPRKGRDQ</sequence>
<evidence type="ECO:0000313" key="2">
    <source>
        <dbReference type="Proteomes" id="UP001595818"/>
    </source>
</evidence>
<keyword evidence="2" id="KW-1185">Reference proteome</keyword>
<name>A0ABV9T3G3_9BACT</name>
<dbReference type="EMBL" id="JBHSJJ010000009">
    <property type="protein sequence ID" value="MFC4873250.1"/>
    <property type="molecule type" value="Genomic_DNA"/>
</dbReference>
<protein>
    <submittedName>
        <fullName evidence="1">Uncharacterized protein</fullName>
    </submittedName>
</protein>
<accession>A0ABV9T3G3</accession>
<organism evidence="1 2">
    <name type="scientific">Negadavirga shengliensis</name>
    <dbReference type="NCBI Taxonomy" id="1389218"/>
    <lineage>
        <taxon>Bacteria</taxon>
        <taxon>Pseudomonadati</taxon>
        <taxon>Bacteroidota</taxon>
        <taxon>Cytophagia</taxon>
        <taxon>Cytophagales</taxon>
        <taxon>Cyclobacteriaceae</taxon>
        <taxon>Negadavirga</taxon>
    </lineage>
</organism>
<comment type="caution">
    <text evidence="1">The sequence shown here is derived from an EMBL/GenBank/DDBJ whole genome shotgun (WGS) entry which is preliminary data.</text>
</comment>
<dbReference type="RefSeq" id="WP_377065919.1">
    <property type="nucleotide sequence ID" value="NZ_JBHSJJ010000009.1"/>
</dbReference>
<evidence type="ECO:0000313" key="1">
    <source>
        <dbReference type="EMBL" id="MFC4873250.1"/>
    </source>
</evidence>
<dbReference type="Proteomes" id="UP001595818">
    <property type="component" value="Unassembled WGS sequence"/>
</dbReference>
<gene>
    <name evidence="1" type="ORF">ACFPFU_16235</name>
</gene>